<comment type="caution">
    <text evidence="1">The sequence shown here is derived from an EMBL/GenBank/DDBJ whole genome shotgun (WGS) entry which is preliminary data.</text>
</comment>
<accession>A0ACC1KRH1</accession>
<evidence type="ECO:0000313" key="1">
    <source>
        <dbReference type="EMBL" id="KAJ2793662.1"/>
    </source>
</evidence>
<protein>
    <submittedName>
        <fullName evidence="1">DNA independent RNA polymerase I transcription factor</fullName>
    </submittedName>
</protein>
<organism evidence="1 2">
    <name type="scientific">Coemansia helicoidea</name>
    <dbReference type="NCBI Taxonomy" id="1286919"/>
    <lineage>
        <taxon>Eukaryota</taxon>
        <taxon>Fungi</taxon>
        <taxon>Fungi incertae sedis</taxon>
        <taxon>Zoopagomycota</taxon>
        <taxon>Kickxellomycotina</taxon>
        <taxon>Kickxellomycetes</taxon>
        <taxon>Kickxellales</taxon>
        <taxon>Kickxellaceae</taxon>
        <taxon>Coemansia</taxon>
    </lineage>
</organism>
<keyword evidence="2" id="KW-1185">Reference proteome</keyword>
<dbReference type="EMBL" id="JANBUN010002794">
    <property type="protein sequence ID" value="KAJ2793662.1"/>
    <property type="molecule type" value="Genomic_DNA"/>
</dbReference>
<sequence length="513" mass="52500">GVFPFDGGEAGGDAGSGSDSDSDDSESGSSSGSESGSDSGSGADSDGGSVRSAGRSAARARAKARRAVATLDAVMSAVLGWLEQQIPGESAAAAAAAADGAAASELFLVLLDLFGAVVLPTFRSRYTQFVMFYLCGRDAQYADVFLGTVVGKVGDPARGAAQDAVSGVTRVAAAAYLGSLVARARFLRAPIVRNVVGVLVQWASAYLDWQDEQQRAGGSSSHTEAPGGAKGPGGAMTSGGTVASGSAVARMARSRATSTAHGAGLVPSASQQQRQLQQPVDLERHAVFYAVTQAVLYMFCFRWRDLAEAAGGGPVVESELDNLRWCAELEGLQRVVFSRLNPLRAVAPAVAQQFASVASQTNFMFCYAVLQQNRRADPGGDAAAASSGGGARSGGGGGAAPGARGVPRGAADQMLRARLDSFFPFDPMALPVSRQFIDASYLEWHDVGEALSDADADADADVAATSPTGRRGPGLRIPVDEAGVIDQISAMSVSPAAPLSALPGRDFGSQLRR</sequence>
<name>A0ACC1KRH1_9FUNG</name>
<feature type="non-terminal residue" evidence="1">
    <location>
        <position position="1"/>
    </location>
</feature>
<reference evidence="1" key="1">
    <citation type="submission" date="2022-07" db="EMBL/GenBank/DDBJ databases">
        <title>Phylogenomic reconstructions and comparative analyses of Kickxellomycotina fungi.</title>
        <authorList>
            <person name="Reynolds N.K."/>
            <person name="Stajich J.E."/>
            <person name="Barry K."/>
            <person name="Grigoriev I.V."/>
            <person name="Crous P."/>
            <person name="Smith M.E."/>
        </authorList>
    </citation>
    <scope>NUCLEOTIDE SEQUENCE</scope>
    <source>
        <strain evidence="1">BCRC 34780</strain>
    </source>
</reference>
<proteinExistence type="predicted"/>
<dbReference type="Proteomes" id="UP001140087">
    <property type="component" value="Unassembled WGS sequence"/>
</dbReference>
<gene>
    <name evidence="1" type="primary">RRN3_1</name>
    <name evidence="1" type="ORF">H4R21_005803</name>
</gene>
<evidence type="ECO:0000313" key="2">
    <source>
        <dbReference type="Proteomes" id="UP001140087"/>
    </source>
</evidence>